<sequence length="108" mass="11897">MDSLSGPDYLMRLFGVYGGLLTASERNSILMHLGYDLSLSEIAEQEGKTRAAVADGVKKGEKKLLEFEEKVGFCAFKSDLREAFAAISRVEDESTRLKLYEALGRSLG</sequence>
<dbReference type="InterPro" id="IPR036388">
    <property type="entry name" value="WH-like_DNA-bd_sf"/>
</dbReference>
<dbReference type="InterPro" id="IPR013324">
    <property type="entry name" value="RNA_pol_sigma_r3/r4-like"/>
</dbReference>
<reference evidence="3" key="1">
    <citation type="submission" date="2020-10" db="EMBL/GenBank/DDBJ databases">
        <authorList>
            <person name="Gilroy R."/>
        </authorList>
    </citation>
    <scope>NUCLEOTIDE SEQUENCE</scope>
    <source>
        <strain evidence="3">17113</strain>
    </source>
</reference>
<evidence type="ECO:0000256" key="2">
    <source>
        <dbReference type="ARBA" id="ARBA00024764"/>
    </source>
</evidence>
<gene>
    <name evidence="3" type="ORF">IAC61_03075</name>
</gene>
<name>A0A9D9DG21_9FIRM</name>
<dbReference type="SUPFAM" id="SSF88659">
    <property type="entry name" value="Sigma3 and sigma4 domains of RNA polymerase sigma factors"/>
    <property type="match status" value="1"/>
</dbReference>
<dbReference type="Gene3D" id="1.10.10.10">
    <property type="entry name" value="Winged helix-like DNA-binding domain superfamily/Winged helix DNA-binding domain"/>
    <property type="match status" value="1"/>
</dbReference>
<dbReference type="PANTHER" id="PTHR40083:SF1">
    <property type="entry name" value="UPF0122 PROTEIN YLXM"/>
    <property type="match status" value="1"/>
</dbReference>
<dbReference type="Pfam" id="PF04297">
    <property type="entry name" value="UPF0122"/>
    <property type="match status" value="1"/>
</dbReference>
<evidence type="ECO:0000256" key="1">
    <source>
        <dbReference type="ARBA" id="ARBA00008720"/>
    </source>
</evidence>
<evidence type="ECO:0000313" key="4">
    <source>
        <dbReference type="Proteomes" id="UP000823634"/>
    </source>
</evidence>
<dbReference type="InterPro" id="IPR007394">
    <property type="entry name" value="UPF0122"/>
</dbReference>
<comment type="caution">
    <text evidence="3">The sequence shown here is derived from an EMBL/GenBank/DDBJ whole genome shotgun (WGS) entry which is preliminary data.</text>
</comment>
<accession>A0A9D9DG21</accession>
<comment type="function">
    <text evidence="2">Might take part in the signal recognition particle (SRP) pathway. This is inferred from the conservation of its genetic proximity to ftsY/ffh. May be a regulatory protein.</text>
</comment>
<dbReference type="EMBL" id="JADINA010000020">
    <property type="protein sequence ID" value="MBO8426285.1"/>
    <property type="molecule type" value="Genomic_DNA"/>
</dbReference>
<organism evidence="3 4">
    <name type="scientific">Candidatus Alloenteromonas pullistercoris</name>
    <dbReference type="NCBI Taxonomy" id="2840785"/>
    <lineage>
        <taxon>Bacteria</taxon>
        <taxon>Bacillati</taxon>
        <taxon>Bacillota</taxon>
        <taxon>Bacillota incertae sedis</taxon>
        <taxon>Candidatus Alloenteromonas</taxon>
    </lineage>
</organism>
<proteinExistence type="inferred from homology"/>
<reference evidence="3" key="2">
    <citation type="journal article" date="2021" name="PeerJ">
        <title>Extensive microbial diversity within the chicken gut microbiome revealed by metagenomics and culture.</title>
        <authorList>
            <person name="Gilroy R."/>
            <person name="Ravi A."/>
            <person name="Getino M."/>
            <person name="Pursley I."/>
            <person name="Horton D.L."/>
            <person name="Alikhan N.F."/>
            <person name="Baker D."/>
            <person name="Gharbi K."/>
            <person name="Hall N."/>
            <person name="Watson M."/>
            <person name="Adriaenssens E.M."/>
            <person name="Foster-Nyarko E."/>
            <person name="Jarju S."/>
            <person name="Secka A."/>
            <person name="Antonio M."/>
            <person name="Oren A."/>
            <person name="Chaudhuri R.R."/>
            <person name="La Ragione R."/>
            <person name="Hildebrand F."/>
            <person name="Pallen M.J."/>
        </authorList>
    </citation>
    <scope>NUCLEOTIDE SEQUENCE</scope>
    <source>
        <strain evidence="3">17113</strain>
    </source>
</reference>
<dbReference type="Proteomes" id="UP000823634">
    <property type="component" value="Unassembled WGS sequence"/>
</dbReference>
<dbReference type="AlphaFoldDB" id="A0A9D9DG21"/>
<protein>
    <submittedName>
        <fullName evidence="3">Uncharacterized protein</fullName>
    </submittedName>
</protein>
<comment type="similarity">
    <text evidence="1">Belongs to the UPF0122 family.</text>
</comment>
<evidence type="ECO:0000313" key="3">
    <source>
        <dbReference type="EMBL" id="MBO8426285.1"/>
    </source>
</evidence>
<dbReference type="PANTHER" id="PTHR40083">
    <property type="entry name" value="UPF0122 PROTEIN CBO2450/CLC_2298"/>
    <property type="match status" value="1"/>
</dbReference>